<protein>
    <recommendedName>
        <fullName evidence="1">Metallo-beta-lactamase domain-containing protein</fullName>
    </recommendedName>
</protein>
<keyword evidence="3" id="KW-1185">Reference proteome</keyword>
<dbReference type="PANTHER" id="PTHR46018">
    <property type="entry name" value="ZINC PHOSPHODIESTERASE ELAC PROTEIN 1"/>
    <property type="match status" value="1"/>
</dbReference>
<dbReference type="Proteomes" id="UP001196068">
    <property type="component" value="Unassembled WGS sequence"/>
</dbReference>
<reference evidence="2" key="1">
    <citation type="submission" date="2020-01" db="EMBL/GenBank/DDBJ databases">
        <authorList>
            <person name="Rat A."/>
        </authorList>
    </citation>
    <scope>NUCLEOTIDE SEQUENCE</scope>
    <source>
        <strain evidence="2">LMG 28251</strain>
    </source>
</reference>
<evidence type="ECO:0000313" key="3">
    <source>
        <dbReference type="Proteomes" id="UP001196068"/>
    </source>
</evidence>
<dbReference type="AlphaFoldDB" id="A0AAF1JXC7"/>
<name>A0AAF1JXC7_9PROT</name>
<dbReference type="Pfam" id="PF00753">
    <property type="entry name" value="Lactamase_B"/>
    <property type="match status" value="1"/>
</dbReference>
<feature type="domain" description="Metallo-beta-lactamase" evidence="1">
    <location>
        <begin position="18"/>
        <end position="78"/>
    </location>
</feature>
<evidence type="ECO:0000259" key="1">
    <source>
        <dbReference type="Pfam" id="PF00753"/>
    </source>
</evidence>
<dbReference type="GO" id="GO:0042781">
    <property type="term" value="F:3'-tRNA processing endoribonuclease activity"/>
    <property type="evidence" value="ECO:0007669"/>
    <property type="project" value="TreeGrafter"/>
</dbReference>
<dbReference type="InterPro" id="IPR001279">
    <property type="entry name" value="Metallo-B-lactamas"/>
</dbReference>
<dbReference type="InterPro" id="IPR036866">
    <property type="entry name" value="RibonucZ/Hydroxyglut_hydro"/>
</dbReference>
<evidence type="ECO:0000313" key="2">
    <source>
        <dbReference type="EMBL" id="MBR0656041.1"/>
    </source>
</evidence>
<dbReference type="EMBL" id="JAAEDH010000014">
    <property type="protein sequence ID" value="MBR0656041.1"/>
    <property type="molecule type" value="Genomic_DNA"/>
</dbReference>
<reference evidence="2" key="2">
    <citation type="journal article" date="2021" name="Syst. Appl. Microbiol.">
        <title>Roseomonas hellenica sp. nov., isolated from roots of wild-growing Alkanna tinctoria.</title>
        <authorList>
            <person name="Rat A."/>
            <person name="Naranjo H.D."/>
            <person name="Lebbe L."/>
            <person name="Cnockaert M."/>
            <person name="Krigas N."/>
            <person name="Grigoriadou K."/>
            <person name="Maloupa E."/>
            <person name="Willems A."/>
        </authorList>
    </citation>
    <scope>NUCLEOTIDE SEQUENCE</scope>
    <source>
        <strain evidence="2">LMG 28251</strain>
    </source>
</reference>
<dbReference type="PANTHER" id="PTHR46018:SF7">
    <property type="entry name" value="RIBONUCLEASE Z"/>
    <property type="match status" value="1"/>
</dbReference>
<organism evidence="2 3">
    <name type="scientific">Plastoroseomonas arctica</name>
    <dbReference type="NCBI Taxonomy" id="1509237"/>
    <lineage>
        <taxon>Bacteria</taxon>
        <taxon>Pseudomonadati</taxon>
        <taxon>Pseudomonadota</taxon>
        <taxon>Alphaproteobacteria</taxon>
        <taxon>Acetobacterales</taxon>
        <taxon>Acetobacteraceae</taxon>
        <taxon>Plastoroseomonas</taxon>
    </lineage>
</organism>
<gene>
    <name evidence="2" type="ORF">GXW79_13240</name>
</gene>
<sequence length="329" mass="35139">MNAHFNATLINGRQGDSALLLEFPRQGRAVLFDAGDLSKLDARALQRVSHLFLSHAHIDHIIGFDALLRAKVHHASEVAVFGPHGIIGKIGHRLRGYEWDLVGRIEPVLAFTVHEASGDTLKRARFVLQQRFKPEGLPPILTAGDLLFDEPWLKVRAAVLRHHGPVLAFRAETPPIVTVDAGAILDRGWSLGPWVARLKTAVLAGSKSLGTPGGAMSLVALADMVRVVPGHSLGYVTDMADTPANRLAAQTLVAKVDTLFIEAPFLHGGEATPPERGHISALTAGQIARAAGAGSVEPFHFAARYKPAELLAEVASGFGAQLFGPRSIA</sequence>
<dbReference type="Gene3D" id="3.60.15.10">
    <property type="entry name" value="Ribonuclease Z/Hydroxyacylglutathione hydrolase-like"/>
    <property type="match status" value="1"/>
</dbReference>
<comment type="caution">
    <text evidence="2">The sequence shown here is derived from an EMBL/GenBank/DDBJ whole genome shotgun (WGS) entry which is preliminary data.</text>
</comment>
<dbReference type="RefSeq" id="WP_211874881.1">
    <property type="nucleotide sequence ID" value="NZ_JAAEDH010000014.1"/>
</dbReference>
<accession>A0AAF1JXC7</accession>
<dbReference type="SUPFAM" id="SSF56281">
    <property type="entry name" value="Metallo-hydrolase/oxidoreductase"/>
    <property type="match status" value="1"/>
</dbReference>
<proteinExistence type="predicted"/>